<dbReference type="GO" id="GO:0015385">
    <property type="term" value="F:sodium:proton antiporter activity"/>
    <property type="evidence" value="ECO:0007669"/>
    <property type="project" value="UniProtKB-UniRule"/>
</dbReference>
<keyword evidence="5 6" id="KW-0472">Membrane</keyword>
<dbReference type="GO" id="GO:0005886">
    <property type="term" value="C:plasma membrane"/>
    <property type="evidence" value="ECO:0007669"/>
    <property type="project" value="UniProtKB-SubCell"/>
</dbReference>
<dbReference type="PANTHER" id="PTHR30341:SF0">
    <property type="entry name" value="NA(+)_H(+) ANTIPORTER NHAA"/>
    <property type="match status" value="1"/>
</dbReference>
<dbReference type="HAMAP" id="MF_01844">
    <property type="entry name" value="NhaA"/>
    <property type="match status" value="1"/>
</dbReference>
<dbReference type="AlphaFoldDB" id="A0A328AHR4"/>
<dbReference type="InterPro" id="IPR004670">
    <property type="entry name" value="NhaA"/>
</dbReference>
<evidence type="ECO:0000313" key="8">
    <source>
        <dbReference type="Proteomes" id="UP000249254"/>
    </source>
</evidence>
<feature type="transmembrane region" description="Helical" evidence="6">
    <location>
        <begin position="155"/>
        <end position="175"/>
    </location>
</feature>
<comment type="similarity">
    <text evidence="6">Belongs to the NhaA Na(+)/H(+) (TC 2.A.33) antiporter family.</text>
</comment>
<feature type="transmembrane region" description="Helical" evidence="6">
    <location>
        <begin position="207"/>
        <end position="240"/>
    </location>
</feature>
<comment type="subcellular location">
    <subcellularLocation>
        <location evidence="1">Cell inner membrane</location>
        <topology evidence="1">Multi-pass membrane protein</topology>
    </subcellularLocation>
    <subcellularLocation>
        <location evidence="6">Cell membrane</location>
        <topology evidence="6">Multi-pass membrane protein</topology>
    </subcellularLocation>
</comment>
<evidence type="ECO:0000256" key="2">
    <source>
        <dbReference type="ARBA" id="ARBA00022475"/>
    </source>
</evidence>
<dbReference type="InterPro" id="IPR023171">
    <property type="entry name" value="Na/H_antiporter_dom_sf"/>
</dbReference>
<dbReference type="NCBIfam" id="TIGR00773">
    <property type="entry name" value="NhaA"/>
    <property type="match status" value="1"/>
</dbReference>
<feature type="transmembrane region" description="Helical" evidence="6">
    <location>
        <begin position="67"/>
        <end position="84"/>
    </location>
</feature>
<comment type="catalytic activity">
    <reaction evidence="6">
        <text>Na(+)(in) + 2 H(+)(out) = Na(+)(out) + 2 H(+)(in)</text>
        <dbReference type="Rhea" id="RHEA:29251"/>
        <dbReference type="ChEBI" id="CHEBI:15378"/>
        <dbReference type="ChEBI" id="CHEBI:29101"/>
    </reaction>
</comment>
<feature type="transmembrane region" description="Helical" evidence="6">
    <location>
        <begin position="96"/>
        <end position="116"/>
    </location>
</feature>
<keyword evidence="2 6" id="KW-1003">Cell membrane</keyword>
<feature type="transmembrane region" description="Helical" evidence="6">
    <location>
        <begin position="365"/>
        <end position="385"/>
    </location>
</feature>
<sequence length="393" mass="41044">MARRITLDFLKTESASGAILATAALVAIVMANSPADGLYFRFLEAPFTIQIGGFAETHPVLDWVKEGLMAIFFFVVGLEIKYEVLKGELANPRRLALPIFAALGGMAVPALIYLALNAGAGGAPQGWPTPVATDIAFAIAALAVAGPRLPPALRIFLLTLAIVDDLGAVAIIGAVFTTHVRVAALTAALAALALMGLMGRWRQAPYLFYALGFLIVWGFTFKSGISTSVAGVAAAMTIPVEPRKPGRPGVLQDFMESLHPYVAYLILPLFAFCAAGFDFGRLSLDDLFGPVSLGVALGLFLGKPLGVFGAIALLTGLKIARRPMGAKWVELFGVSLLTGIGFTMSLFIGALAFPGAGPEQGQVRAGVIMGSVLSTLAGSAVLAWAQARRKAEG</sequence>
<dbReference type="Proteomes" id="UP000249254">
    <property type="component" value="Unassembled WGS sequence"/>
</dbReference>
<gene>
    <name evidence="6 7" type="primary">nhaA</name>
    <name evidence="7" type="ORF">DJ017_05715</name>
</gene>
<proteinExistence type="inferred from homology"/>
<evidence type="ECO:0000256" key="1">
    <source>
        <dbReference type="ARBA" id="ARBA00004429"/>
    </source>
</evidence>
<dbReference type="GO" id="GO:0006885">
    <property type="term" value="P:regulation of pH"/>
    <property type="evidence" value="ECO:0007669"/>
    <property type="project" value="UniProtKB-UniRule"/>
</dbReference>
<dbReference type="Pfam" id="PF06965">
    <property type="entry name" value="Na_H_antiport_1"/>
    <property type="match status" value="1"/>
</dbReference>
<keyword evidence="6" id="KW-0050">Antiport</keyword>
<evidence type="ECO:0000256" key="6">
    <source>
        <dbReference type="HAMAP-Rule" id="MF_01844"/>
    </source>
</evidence>
<keyword evidence="6" id="KW-0739">Sodium transport</keyword>
<evidence type="ECO:0000256" key="4">
    <source>
        <dbReference type="ARBA" id="ARBA00022989"/>
    </source>
</evidence>
<comment type="caution">
    <text evidence="7">The sequence shown here is derived from an EMBL/GenBank/DDBJ whole genome shotgun (WGS) entry which is preliminary data.</text>
</comment>
<feature type="transmembrane region" description="Helical" evidence="6">
    <location>
        <begin position="329"/>
        <end position="353"/>
    </location>
</feature>
<organism evidence="7 8">
    <name type="scientific">Phenylobacterium soli</name>
    <dbReference type="NCBI Taxonomy" id="2170551"/>
    <lineage>
        <taxon>Bacteria</taxon>
        <taxon>Pseudomonadati</taxon>
        <taxon>Pseudomonadota</taxon>
        <taxon>Alphaproteobacteria</taxon>
        <taxon>Caulobacterales</taxon>
        <taxon>Caulobacteraceae</taxon>
        <taxon>Phenylobacterium</taxon>
    </lineage>
</organism>
<reference evidence="8" key="1">
    <citation type="submission" date="2018-05" db="EMBL/GenBank/DDBJ databases">
        <authorList>
            <person name="Li X."/>
        </authorList>
    </citation>
    <scope>NUCLEOTIDE SEQUENCE [LARGE SCALE GENOMIC DNA]</scope>
    <source>
        <strain evidence="8">LX32</strain>
    </source>
</reference>
<dbReference type="EMBL" id="QFYQ01000001">
    <property type="protein sequence ID" value="RAK54055.1"/>
    <property type="molecule type" value="Genomic_DNA"/>
</dbReference>
<dbReference type="OrthoDB" id="9808135at2"/>
<feature type="transmembrane region" description="Helical" evidence="6">
    <location>
        <begin position="291"/>
        <end position="317"/>
    </location>
</feature>
<comment type="function">
    <text evidence="6">Na(+)/H(+) antiporter that extrudes sodium in exchange for external protons.</text>
</comment>
<evidence type="ECO:0000256" key="5">
    <source>
        <dbReference type="ARBA" id="ARBA00023136"/>
    </source>
</evidence>
<keyword evidence="8" id="KW-1185">Reference proteome</keyword>
<keyword evidence="3 6" id="KW-0812">Transmembrane</keyword>
<feature type="transmembrane region" description="Helical" evidence="6">
    <location>
        <begin position="261"/>
        <end position="279"/>
    </location>
</feature>
<evidence type="ECO:0000313" key="7">
    <source>
        <dbReference type="EMBL" id="RAK54055.1"/>
    </source>
</evidence>
<dbReference type="RefSeq" id="WP_111527806.1">
    <property type="nucleotide sequence ID" value="NZ_JBHRSG010000002.1"/>
</dbReference>
<name>A0A328AHR4_9CAUL</name>
<evidence type="ECO:0000256" key="3">
    <source>
        <dbReference type="ARBA" id="ARBA00022692"/>
    </source>
</evidence>
<keyword evidence="6" id="KW-0915">Sodium</keyword>
<keyword evidence="6" id="KW-0406">Ion transport</keyword>
<dbReference type="Gene3D" id="1.20.1530.10">
    <property type="entry name" value="Na+/H+ antiporter like domain"/>
    <property type="match status" value="1"/>
</dbReference>
<dbReference type="PANTHER" id="PTHR30341">
    <property type="entry name" value="SODIUM ION/PROTON ANTIPORTER NHAA-RELATED"/>
    <property type="match status" value="1"/>
</dbReference>
<feature type="transmembrane region" description="Helical" evidence="6">
    <location>
        <begin position="182"/>
        <end position="201"/>
    </location>
</feature>
<keyword evidence="6" id="KW-0813">Transport</keyword>
<accession>A0A328AHR4</accession>
<keyword evidence="4 6" id="KW-1133">Transmembrane helix</keyword>
<protein>
    <recommendedName>
        <fullName evidence="6">Na(+)/H(+) antiporter NhaA</fullName>
    </recommendedName>
    <alternativeName>
        <fullName evidence="6">Sodium/proton antiporter NhaA</fullName>
    </alternativeName>
</protein>